<dbReference type="PROSITE" id="PS51071">
    <property type="entry name" value="HTH_RPIR"/>
    <property type="match status" value="1"/>
</dbReference>
<sequence length="288" mass="32080">MASITLDELRRQVDKTGDLSPVNRQIAAFIADHLREVSLMTATELAEAAQVSQASVTRFCTALGFSGFSEFVRVLQDLIREEWQAPERVRYLKPAADDDPLLTQERQNLERLPAICRSPAVDEAVRFILEAPRLVLAGARASATLIPYAAYFFSKVRDRVEIATPGTILWDALASRPQPDTAVFTFVFPRYPAVLLQWIKDLTQWGTPVAAMTDRERSPVRAWADPCLVVPVASASLFDSYAAPLVLTNYLIRQVAAKTPDIARRLEAIEQYDITHHVYVRAGKGPAD</sequence>
<keyword evidence="3" id="KW-1185">Reference proteome</keyword>
<gene>
    <name evidence="2" type="ordered locus">Sulac_0084</name>
</gene>
<dbReference type="AlphaFoldDB" id="G8TVL8"/>
<dbReference type="InterPro" id="IPR036388">
    <property type="entry name" value="WH-like_DNA-bd_sf"/>
</dbReference>
<dbReference type="SUPFAM" id="SSF46689">
    <property type="entry name" value="Homeodomain-like"/>
    <property type="match status" value="1"/>
</dbReference>
<dbReference type="Proteomes" id="UP000005439">
    <property type="component" value="Chromosome"/>
</dbReference>
<dbReference type="InterPro" id="IPR047640">
    <property type="entry name" value="RpiR-like"/>
</dbReference>
<protein>
    <submittedName>
        <fullName evidence="2">Transcriptional regulator, RpiR family</fullName>
    </submittedName>
</protein>
<accession>G8TVL8</accession>
<dbReference type="KEGG" id="sap:Sulac_0084"/>
<reference evidence="3" key="1">
    <citation type="submission" date="2011-12" db="EMBL/GenBank/DDBJ databases">
        <title>The complete genome of chromosome of Sulfobacillus acidophilus DSM 10332.</title>
        <authorList>
            <person name="Lucas S."/>
            <person name="Han J."/>
            <person name="Lapidus A."/>
            <person name="Bruce D."/>
            <person name="Goodwin L."/>
            <person name="Pitluck S."/>
            <person name="Peters L."/>
            <person name="Kyrpides N."/>
            <person name="Mavromatis K."/>
            <person name="Ivanova N."/>
            <person name="Mikhailova N."/>
            <person name="Chertkov O."/>
            <person name="Saunders E."/>
            <person name="Detter J.C."/>
            <person name="Tapia R."/>
            <person name="Han C."/>
            <person name="Land M."/>
            <person name="Hauser L."/>
            <person name="Markowitz V."/>
            <person name="Cheng J.-F."/>
            <person name="Hugenholtz P."/>
            <person name="Woyke T."/>
            <person name="Wu D."/>
            <person name="Pukall R."/>
            <person name="Gehrich-Schroeter G."/>
            <person name="Schneider S."/>
            <person name="Klenk H.-P."/>
            <person name="Eisen J.A."/>
        </authorList>
    </citation>
    <scope>NUCLEOTIDE SEQUENCE [LARGE SCALE GENOMIC DNA]</scope>
    <source>
        <strain evidence="3">ATCC 700253 / DSM 10332 / NAL</strain>
    </source>
</reference>
<organism evidence="2 3">
    <name type="scientific">Sulfobacillus acidophilus (strain ATCC 700253 / DSM 10332 / NAL)</name>
    <dbReference type="NCBI Taxonomy" id="679936"/>
    <lineage>
        <taxon>Bacteria</taxon>
        <taxon>Bacillati</taxon>
        <taxon>Bacillota</taxon>
        <taxon>Clostridia</taxon>
        <taxon>Eubacteriales</taxon>
        <taxon>Clostridiales Family XVII. Incertae Sedis</taxon>
        <taxon>Sulfobacillus</taxon>
    </lineage>
</organism>
<dbReference type="InterPro" id="IPR046348">
    <property type="entry name" value="SIS_dom_sf"/>
</dbReference>
<dbReference type="HOGENOM" id="CLU_055769_1_1_9"/>
<evidence type="ECO:0000313" key="2">
    <source>
        <dbReference type="EMBL" id="AEW03657.1"/>
    </source>
</evidence>
<dbReference type="PANTHER" id="PTHR30514">
    <property type="entry name" value="GLUCOKINASE"/>
    <property type="match status" value="1"/>
</dbReference>
<proteinExistence type="predicted"/>
<dbReference type="Pfam" id="PF01380">
    <property type="entry name" value="SIS"/>
    <property type="match status" value="1"/>
</dbReference>
<dbReference type="STRING" id="679936.Sulac_0084"/>
<dbReference type="PATRIC" id="fig|679936.5.peg.91"/>
<dbReference type="Gene3D" id="1.10.10.10">
    <property type="entry name" value="Winged helix-like DNA-binding domain superfamily/Winged helix DNA-binding domain"/>
    <property type="match status" value="1"/>
</dbReference>
<dbReference type="SUPFAM" id="SSF53697">
    <property type="entry name" value="SIS domain"/>
    <property type="match status" value="1"/>
</dbReference>
<dbReference type="GO" id="GO:0003700">
    <property type="term" value="F:DNA-binding transcription factor activity"/>
    <property type="evidence" value="ECO:0007669"/>
    <property type="project" value="InterPro"/>
</dbReference>
<dbReference type="GO" id="GO:0003677">
    <property type="term" value="F:DNA binding"/>
    <property type="evidence" value="ECO:0007669"/>
    <property type="project" value="InterPro"/>
</dbReference>
<dbReference type="GO" id="GO:1901135">
    <property type="term" value="P:carbohydrate derivative metabolic process"/>
    <property type="evidence" value="ECO:0007669"/>
    <property type="project" value="InterPro"/>
</dbReference>
<dbReference type="InterPro" id="IPR009057">
    <property type="entry name" value="Homeodomain-like_sf"/>
</dbReference>
<evidence type="ECO:0000313" key="3">
    <source>
        <dbReference type="Proteomes" id="UP000005439"/>
    </source>
</evidence>
<dbReference type="Gene3D" id="3.40.50.10490">
    <property type="entry name" value="Glucose-6-phosphate isomerase like protein, domain 1"/>
    <property type="match status" value="1"/>
</dbReference>
<feature type="domain" description="HTH rpiR-type" evidence="1">
    <location>
        <begin position="6"/>
        <end position="82"/>
    </location>
</feature>
<dbReference type="GO" id="GO:0097367">
    <property type="term" value="F:carbohydrate derivative binding"/>
    <property type="evidence" value="ECO:0007669"/>
    <property type="project" value="InterPro"/>
</dbReference>
<dbReference type="InterPro" id="IPR000281">
    <property type="entry name" value="HTH_RpiR"/>
</dbReference>
<name>G8TVL8_SULAD</name>
<evidence type="ECO:0000259" key="1">
    <source>
        <dbReference type="PROSITE" id="PS51071"/>
    </source>
</evidence>
<dbReference type="EMBL" id="CP003179">
    <property type="protein sequence ID" value="AEW03657.1"/>
    <property type="molecule type" value="Genomic_DNA"/>
</dbReference>
<dbReference type="PANTHER" id="PTHR30514:SF18">
    <property type="entry name" value="RPIR-FAMILY TRANSCRIPTIONAL REGULATOR"/>
    <property type="match status" value="1"/>
</dbReference>
<reference evidence="2 3" key="2">
    <citation type="journal article" date="2012" name="Stand. Genomic Sci.">
        <title>Complete genome sequence of the moderately thermophilic mineral-sulfide-oxidizing firmicute Sulfobacillus acidophilus type strain (NAL(T)).</title>
        <authorList>
            <person name="Anderson I."/>
            <person name="Chertkov O."/>
            <person name="Chen A."/>
            <person name="Saunders E."/>
            <person name="Lapidus A."/>
            <person name="Nolan M."/>
            <person name="Lucas S."/>
            <person name="Hammon N."/>
            <person name="Deshpande S."/>
            <person name="Cheng J.F."/>
            <person name="Han C."/>
            <person name="Tapia R."/>
            <person name="Goodwin L.A."/>
            <person name="Pitluck S."/>
            <person name="Liolios K."/>
            <person name="Pagani I."/>
            <person name="Ivanova N."/>
            <person name="Mikhailova N."/>
            <person name="Pati A."/>
            <person name="Palaniappan K."/>
            <person name="Land M."/>
            <person name="Pan C."/>
            <person name="Rohde M."/>
            <person name="Pukall R."/>
            <person name="Goker M."/>
            <person name="Detter J.C."/>
            <person name="Woyke T."/>
            <person name="Bristow J."/>
            <person name="Eisen J.A."/>
            <person name="Markowitz V."/>
            <person name="Hugenholtz P."/>
            <person name="Kyrpides N.C."/>
            <person name="Klenk H.P."/>
            <person name="Mavromatis K."/>
        </authorList>
    </citation>
    <scope>NUCLEOTIDE SEQUENCE [LARGE SCALE GENOMIC DNA]</scope>
    <source>
        <strain evidence="3">ATCC 700253 / DSM 10332 / NAL</strain>
    </source>
</reference>
<dbReference type="InterPro" id="IPR001347">
    <property type="entry name" value="SIS_dom"/>
</dbReference>
<dbReference type="Pfam" id="PF01418">
    <property type="entry name" value="HTH_6"/>
    <property type="match status" value="1"/>
</dbReference>